<protein>
    <submittedName>
        <fullName evidence="3">DUF342 domain-containing protein</fullName>
    </submittedName>
</protein>
<organism evidence="3 4">
    <name type="scientific">Ureibacillus terrenus</name>
    <dbReference type="NCBI Taxonomy" id="118246"/>
    <lineage>
        <taxon>Bacteria</taxon>
        <taxon>Bacillati</taxon>
        <taxon>Bacillota</taxon>
        <taxon>Bacilli</taxon>
        <taxon>Bacillales</taxon>
        <taxon>Caryophanaceae</taxon>
        <taxon>Ureibacillus</taxon>
    </lineage>
</organism>
<dbReference type="PANTHER" id="PTHR38032">
    <property type="entry name" value="POLYMERASE-RELATED"/>
    <property type="match status" value="1"/>
</dbReference>
<evidence type="ECO:0000256" key="1">
    <source>
        <dbReference type="SAM" id="Coils"/>
    </source>
</evidence>
<keyword evidence="1" id="KW-0175">Coiled coil</keyword>
<feature type="coiled-coil region" evidence="1">
    <location>
        <begin position="408"/>
        <end position="474"/>
    </location>
</feature>
<keyword evidence="4" id="KW-1185">Reference proteome</keyword>
<dbReference type="RefSeq" id="WP_141600785.1">
    <property type="nucleotide sequence ID" value="NZ_JARMSB010000004.1"/>
</dbReference>
<dbReference type="PANTHER" id="PTHR38032:SF1">
    <property type="entry name" value="RNA-BINDING PROTEIN KHPB N-TERMINAL DOMAIN-CONTAINING PROTEIN"/>
    <property type="match status" value="1"/>
</dbReference>
<gene>
    <name evidence="3" type="ORF">FKZ59_00560</name>
</gene>
<dbReference type="Proteomes" id="UP000315753">
    <property type="component" value="Unassembled WGS sequence"/>
</dbReference>
<evidence type="ECO:0000313" key="4">
    <source>
        <dbReference type="Proteomes" id="UP000315753"/>
    </source>
</evidence>
<dbReference type="InterPro" id="IPR046866">
    <property type="entry name" value="FapA_N"/>
</dbReference>
<evidence type="ECO:0000259" key="2">
    <source>
        <dbReference type="Pfam" id="PF20250"/>
    </source>
</evidence>
<dbReference type="Pfam" id="PF20250">
    <property type="entry name" value="FapA_N"/>
    <property type="match status" value="1"/>
</dbReference>
<dbReference type="InterPro" id="IPR046865">
    <property type="entry name" value="FapA_b_solenoid"/>
</dbReference>
<name>A0A540V657_9BACL</name>
<comment type="caution">
    <text evidence="3">The sequence shown here is derived from an EMBL/GenBank/DDBJ whole genome shotgun (WGS) entry which is preliminary data.</text>
</comment>
<dbReference type="AlphaFoldDB" id="A0A540V657"/>
<reference evidence="3 4" key="1">
    <citation type="submission" date="2019-06" db="EMBL/GenBank/DDBJ databases">
        <title>Genome sequence of Ureibacillus terrenus.</title>
        <authorList>
            <person name="Maclea K.S."/>
            <person name="Simoes M."/>
        </authorList>
    </citation>
    <scope>NUCLEOTIDE SEQUENCE [LARGE SCALE GENOMIC DNA]</scope>
    <source>
        <strain evidence="3 4">ATCC BAA-384</strain>
    </source>
</reference>
<sequence>MRIFGNEFFEIVEENGKVFINTFKKGFSIRQMDDIFRKFPRIKVTNFLNLKIALQEAAGQPEEIGYWLPPMKIEVSKDRMTAQLFVYEPNVLEDEKAFREALEDLLEQEKIIFGIKEIDVHSIMIAKPVVVAEGTKPVKGEDAKITYLKIPERKPVIREDGKADYFDMNFIFEINQNDWLGEKIPPKPGINGKNVFGEEIPAPPGKDKPLKYDRKSAYESVEDGKIVLRALTKGVVEERHGFLTVSRHLPINGDVGVETGNIDFDGSITIRGTVQKGFSVIATGDISIEGLEGVTGAKTIESREGDIYIKGGVFGLGQTDIKAGGSIYVKHVNEANLFAKKNIVVGFYSFNSFLQADSILLDEENGKIIGGKAIAKNTIVTAVSGNRMERRTDLIIRSLDRQEGYQIIQRKAALLKSLQEEILRLNNNIEKLSSFKENLRQAQLKTLKQMQEMLENKKQQMLQLDFEIQELMRDIKSAGQGEIIVKKEAYPGTLIQIGNKGSLLSSLTKGRFSRELGELNA</sequence>
<accession>A0A540V657</accession>
<evidence type="ECO:0000313" key="3">
    <source>
        <dbReference type="EMBL" id="TQE92232.1"/>
    </source>
</evidence>
<dbReference type="EMBL" id="VIGD01000001">
    <property type="protein sequence ID" value="TQE92232.1"/>
    <property type="molecule type" value="Genomic_DNA"/>
</dbReference>
<dbReference type="Pfam" id="PF03961">
    <property type="entry name" value="FapA"/>
    <property type="match status" value="1"/>
</dbReference>
<dbReference type="OrthoDB" id="1279at2"/>
<feature type="domain" description="Flagellar Assembly Protein A N-terminal region" evidence="2">
    <location>
        <begin position="72"/>
        <end position="238"/>
    </location>
</feature>
<dbReference type="InterPro" id="IPR005646">
    <property type="entry name" value="FapA"/>
</dbReference>
<proteinExistence type="predicted"/>